<dbReference type="RefSeq" id="WP_322414330.1">
    <property type="nucleotide sequence ID" value="NZ_CP139858.1"/>
</dbReference>
<organism evidence="1 2">
    <name type="scientific">Mesorhizobium huakuii</name>
    <dbReference type="NCBI Taxonomy" id="28104"/>
    <lineage>
        <taxon>Bacteria</taxon>
        <taxon>Pseudomonadati</taxon>
        <taxon>Pseudomonadota</taxon>
        <taxon>Alphaproteobacteria</taxon>
        <taxon>Hyphomicrobiales</taxon>
        <taxon>Phyllobacteriaceae</taxon>
        <taxon>Mesorhizobium</taxon>
    </lineage>
</organism>
<gene>
    <name evidence="1" type="ORF">U0R22_003718</name>
</gene>
<keyword evidence="2" id="KW-1185">Reference proteome</keyword>
<proteinExistence type="predicted"/>
<dbReference type="EMBL" id="CP139858">
    <property type="protein sequence ID" value="WQB99537.1"/>
    <property type="molecule type" value="Genomic_DNA"/>
</dbReference>
<dbReference type="Proteomes" id="UP001322481">
    <property type="component" value="Chromosome"/>
</dbReference>
<evidence type="ECO:0000313" key="2">
    <source>
        <dbReference type="Proteomes" id="UP001322481"/>
    </source>
</evidence>
<accession>A0ABZ0VRG1</accession>
<sequence length="54" mass="6209">MTALQVRNAQQAVDNLSRMGMPFDLAAWLVANWFKQNGIRVTEKHLELAFAHLR</sequence>
<reference evidence="1 2" key="1">
    <citation type="submission" date="2023-11" db="EMBL/GenBank/DDBJ databases">
        <authorList>
            <person name="Panchal A.K."/>
            <person name="Meaney J.S."/>
            <person name="Karas B.J."/>
            <person name="diCenzo G.C."/>
        </authorList>
    </citation>
    <scope>NUCLEOTIDE SEQUENCE [LARGE SCALE GENOMIC DNA]</scope>
    <source>
        <strain evidence="1 2">NZP2235</strain>
    </source>
</reference>
<evidence type="ECO:0000313" key="1">
    <source>
        <dbReference type="EMBL" id="WQB99537.1"/>
    </source>
</evidence>
<name>A0ABZ0VRG1_9HYPH</name>
<protein>
    <submittedName>
        <fullName evidence="1">Uncharacterized protein</fullName>
    </submittedName>
</protein>